<gene>
    <name evidence="2" type="ORF">A5726_03880</name>
</gene>
<proteinExistence type="predicted"/>
<accession>A0A1A1WG95</accession>
<feature type="region of interest" description="Disordered" evidence="1">
    <location>
        <begin position="1"/>
        <end position="24"/>
    </location>
</feature>
<protein>
    <submittedName>
        <fullName evidence="2">Uncharacterized protein</fullName>
    </submittedName>
</protein>
<dbReference type="RefSeq" id="WP_064894378.1">
    <property type="nucleotide sequence ID" value="NZ_JAYXBT010000009.1"/>
</dbReference>
<dbReference type="AlphaFoldDB" id="A0A1A1WG95"/>
<evidence type="ECO:0000256" key="1">
    <source>
        <dbReference type="SAM" id="MobiDB-lite"/>
    </source>
</evidence>
<evidence type="ECO:0000313" key="2">
    <source>
        <dbReference type="EMBL" id="OBF27232.1"/>
    </source>
</evidence>
<comment type="caution">
    <text evidence="2">The sequence shown here is derived from an EMBL/GenBank/DDBJ whole genome shotgun (WGS) entry which is preliminary data.</text>
</comment>
<dbReference type="Proteomes" id="UP000093779">
    <property type="component" value="Unassembled WGS sequence"/>
</dbReference>
<dbReference type="EMBL" id="LZHX01000015">
    <property type="protein sequence ID" value="OBF27232.1"/>
    <property type="molecule type" value="Genomic_DNA"/>
</dbReference>
<evidence type="ECO:0000313" key="3">
    <source>
        <dbReference type="Proteomes" id="UP000093779"/>
    </source>
</evidence>
<sequence length="72" mass="7933">MGGPMLFRRTRTLTPRGHPGAGITVRARGDGIRITDPARGWYEVFLDTAATDNLVDVLTEDPTAWGWRPAQP</sequence>
<reference evidence="2 3" key="1">
    <citation type="submission" date="2016-06" db="EMBL/GenBank/DDBJ databases">
        <authorList>
            <person name="Kjaerup R.B."/>
            <person name="Dalgaard T.S."/>
            <person name="Juul-Madsen H.R."/>
        </authorList>
    </citation>
    <scope>NUCLEOTIDE SEQUENCE [LARGE SCALE GENOMIC DNA]</scope>
    <source>
        <strain evidence="2 3">ACS1953</strain>
    </source>
</reference>
<organism evidence="2 3">
    <name type="scientific">Mycolicibacterium conceptionense</name>
    <dbReference type="NCBI Taxonomy" id="451644"/>
    <lineage>
        <taxon>Bacteria</taxon>
        <taxon>Bacillati</taxon>
        <taxon>Actinomycetota</taxon>
        <taxon>Actinomycetes</taxon>
        <taxon>Mycobacteriales</taxon>
        <taxon>Mycobacteriaceae</taxon>
        <taxon>Mycolicibacterium</taxon>
    </lineage>
</organism>
<name>A0A1A1WG95_9MYCO</name>